<organism evidence="1 2">
    <name type="scientific">Loa loa</name>
    <name type="common">Eye worm</name>
    <name type="synonym">Filaria loa</name>
    <dbReference type="NCBI Taxonomy" id="7209"/>
    <lineage>
        <taxon>Eukaryota</taxon>
        <taxon>Metazoa</taxon>
        <taxon>Ecdysozoa</taxon>
        <taxon>Nematoda</taxon>
        <taxon>Chromadorea</taxon>
        <taxon>Rhabditida</taxon>
        <taxon>Spirurina</taxon>
        <taxon>Spiruromorpha</taxon>
        <taxon>Filarioidea</taxon>
        <taxon>Onchocercidae</taxon>
        <taxon>Loa</taxon>
    </lineage>
</organism>
<reference evidence="2" key="2">
    <citation type="submission" date="2016-11" db="UniProtKB">
        <authorList>
            <consortium name="WormBaseParasite"/>
        </authorList>
    </citation>
    <scope>IDENTIFICATION</scope>
</reference>
<protein>
    <submittedName>
        <fullName evidence="2">DUF1758 domain-containing protein</fullName>
    </submittedName>
</protein>
<sequence length="398" mass="46316">MRLHMCIQSLQEANDRWIDYLQKFLTTSRKKKEEEKYQEVTIGEQGIFNLIYKAKEAVITLTIYQKEIDSEIQKLTPTPNQRHALPTEVLKPIPPTYTNVSLPQLSLSVFNGDPRQCREFWSSFNAAVHSQTILEIQKLNYLTSCLKGSALQVVRGFDIVPEKYEVVRKLSTEKYGDSSMTTKLLYNELQSIKRNEKEWIEAIGKMEKIFQQLEALGENLEHSSTEIVAESQLSRWILDKVYHQKTNDSPWSILKVRRFLWNLIQVNEQKKGENKTKRPCTFCNQDYWDSECRVYPTVKARMKRLKEIKKCIICLKTHQGEECRRKSKTSSLNMSQTNEEISKSEDCSINYNPTMVAQTKAITKKQSKETVLLCKEIIVFNPLLPGRKEEALVLFDIG</sequence>
<name>A0A1I7VM14_LOALO</name>
<dbReference type="WBParaSite" id="EN70_4012">
    <property type="protein sequence ID" value="EN70_4012"/>
    <property type="gene ID" value="EN70_4012"/>
</dbReference>
<dbReference type="InterPro" id="IPR005312">
    <property type="entry name" value="DUF1759"/>
</dbReference>
<accession>A0A1I7VM14</accession>
<dbReference type="Pfam" id="PF03564">
    <property type="entry name" value="DUF1759"/>
    <property type="match status" value="1"/>
</dbReference>
<dbReference type="AlphaFoldDB" id="A0A1I7VM14"/>
<dbReference type="Proteomes" id="UP000095285">
    <property type="component" value="Unassembled WGS sequence"/>
</dbReference>
<dbReference type="PANTHER" id="PTHR22954">
    <property type="entry name" value="RETROVIRAL PROTEASE-RELATED"/>
    <property type="match status" value="1"/>
</dbReference>
<keyword evidence="1" id="KW-1185">Reference proteome</keyword>
<evidence type="ECO:0000313" key="2">
    <source>
        <dbReference type="WBParaSite" id="EN70_4012"/>
    </source>
</evidence>
<evidence type="ECO:0000313" key="1">
    <source>
        <dbReference type="Proteomes" id="UP000095285"/>
    </source>
</evidence>
<reference evidence="1" key="1">
    <citation type="submission" date="2012-04" db="EMBL/GenBank/DDBJ databases">
        <title>The Genome Sequence of Loa loa.</title>
        <authorList>
            <consortium name="The Broad Institute Genome Sequencing Platform"/>
            <consortium name="Broad Institute Genome Sequencing Center for Infectious Disease"/>
            <person name="Nutman T.B."/>
            <person name="Fink D.L."/>
            <person name="Russ C."/>
            <person name="Young S."/>
            <person name="Zeng Q."/>
            <person name="Gargeya S."/>
            <person name="Alvarado L."/>
            <person name="Berlin A."/>
            <person name="Chapman S.B."/>
            <person name="Chen Z."/>
            <person name="Freedman E."/>
            <person name="Gellesch M."/>
            <person name="Goldberg J."/>
            <person name="Griggs A."/>
            <person name="Gujja S."/>
            <person name="Heilman E.R."/>
            <person name="Heiman D."/>
            <person name="Howarth C."/>
            <person name="Mehta T."/>
            <person name="Neiman D."/>
            <person name="Pearson M."/>
            <person name="Roberts A."/>
            <person name="Saif S."/>
            <person name="Shea T."/>
            <person name="Shenoy N."/>
            <person name="Sisk P."/>
            <person name="Stolte C."/>
            <person name="Sykes S."/>
            <person name="White J."/>
            <person name="Yandava C."/>
            <person name="Haas B."/>
            <person name="Henn M.R."/>
            <person name="Nusbaum C."/>
            <person name="Birren B."/>
        </authorList>
    </citation>
    <scope>NUCLEOTIDE SEQUENCE [LARGE SCALE GENOMIC DNA]</scope>
</reference>
<dbReference type="PANTHER" id="PTHR22954:SF3">
    <property type="entry name" value="PROTEIN CBG08539"/>
    <property type="match status" value="1"/>
</dbReference>
<proteinExistence type="predicted"/>